<name>A0AAD3TQM3_9TREE</name>
<feature type="region of interest" description="Disordered" evidence="7">
    <location>
        <begin position="326"/>
        <end position="348"/>
    </location>
</feature>
<dbReference type="InterPro" id="IPR001613">
    <property type="entry name" value="Flavin_amine_oxidase"/>
</dbReference>
<dbReference type="GO" id="GO:0097621">
    <property type="term" value="F:monoamine oxidase activity"/>
    <property type="evidence" value="ECO:0007669"/>
    <property type="project" value="UniProtKB-EC"/>
</dbReference>
<evidence type="ECO:0000256" key="6">
    <source>
        <dbReference type="RuleBase" id="RU362067"/>
    </source>
</evidence>
<keyword evidence="6" id="KW-0285">Flavoprotein</keyword>
<feature type="compositionally biased region" description="Polar residues" evidence="7">
    <location>
        <begin position="326"/>
        <end position="336"/>
    </location>
</feature>
<dbReference type="SUPFAM" id="SSF51905">
    <property type="entry name" value="FAD/NAD(P)-binding domain"/>
    <property type="match status" value="1"/>
</dbReference>
<dbReference type="Gene3D" id="3.50.50.60">
    <property type="entry name" value="FAD/NAD(P)-binding domain"/>
    <property type="match status" value="1"/>
</dbReference>
<dbReference type="InterPro" id="IPR050703">
    <property type="entry name" value="Flavin_MAO"/>
</dbReference>
<feature type="binding site" evidence="5">
    <location>
        <position position="353"/>
    </location>
    <ligand>
        <name>substrate</name>
    </ligand>
</feature>
<evidence type="ECO:0000256" key="1">
    <source>
        <dbReference type="ARBA" id="ARBA00001974"/>
    </source>
</evidence>
<dbReference type="SUPFAM" id="SSF54373">
    <property type="entry name" value="FAD-linked reductases, C-terminal domain"/>
    <property type="match status" value="1"/>
</dbReference>
<evidence type="ECO:0000256" key="2">
    <source>
        <dbReference type="ARBA" id="ARBA00005995"/>
    </source>
</evidence>
<comment type="cofactor">
    <cofactor evidence="1 6">
        <name>FAD</name>
        <dbReference type="ChEBI" id="CHEBI:57692"/>
    </cofactor>
</comment>
<dbReference type="PANTHER" id="PTHR43563:SF14">
    <property type="entry name" value="AMINE OXIDASE"/>
    <property type="match status" value="1"/>
</dbReference>
<dbReference type="EC" id="1.4.3.-" evidence="6"/>
<protein>
    <recommendedName>
        <fullName evidence="6">Amine oxidase</fullName>
        <ecNumber evidence="6">1.4.3.-</ecNumber>
    </recommendedName>
</protein>
<organism evidence="9 10">
    <name type="scientific">Cutaneotrichosporon spelunceum</name>
    <dbReference type="NCBI Taxonomy" id="1672016"/>
    <lineage>
        <taxon>Eukaryota</taxon>
        <taxon>Fungi</taxon>
        <taxon>Dikarya</taxon>
        <taxon>Basidiomycota</taxon>
        <taxon>Agaricomycotina</taxon>
        <taxon>Tremellomycetes</taxon>
        <taxon>Trichosporonales</taxon>
        <taxon>Trichosporonaceae</taxon>
        <taxon>Cutaneotrichosporon</taxon>
    </lineage>
</organism>
<dbReference type="Pfam" id="PF01593">
    <property type="entry name" value="Amino_oxidase"/>
    <property type="match status" value="1"/>
</dbReference>
<accession>A0AAD3TQM3</accession>
<evidence type="ECO:0000256" key="3">
    <source>
        <dbReference type="ARBA" id="ARBA00023002"/>
    </source>
</evidence>
<reference evidence="9" key="1">
    <citation type="journal article" date="2023" name="BMC Genomics">
        <title>Chromosome-level genome assemblies of Cutaneotrichosporon spp. (Trichosporonales, Basidiomycota) reveal imbalanced evolution between nucleotide sequences and chromosome synteny.</title>
        <authorList>
            <person name="Kobayashi Y."/>
            <person name="Kayamori A."/>
            <person name="Aoki K."/>
            <person name="Shiwa Y."/>
            <person name="Matsutani M."/>
            <person name="Fujita N."/>
            <person name="Sugita T."/>
            <person name="Iwasaki W."/>
            <person name="Tanaka N."/>
            <person name="Takashima M."/>
        </authorList>
    </citation>
    <scope>NUCLEOTIDE SEQUENCE</scope>
    <source>
        <strain evidence="9">HIS016</strain>
    </source>
</reference>
<feature type="binding site" evidence="5">
    <location>
        <position position="437"/>
    </location>
    <ligand>
        <name>FAD</name>
        <dbReference type="ChEBI" id="CHEBI:57692"/>
    </ligand>
</feature>
<keyword evidence="3 6" id="KW-0560">Oxidoreductase</keyword>
<dbReference type="PANTHER" id="PTHR43563">
    <property type="entry name" value="AMINE OXIDASE"/>
    <property type="match status" value="1"/>
</dbReference>
<evidence type="ECO:0000313" key="10">
    <source>
        <dbReference type="Proteomes" id="UP001222932"/>
    </source>
</evidence>
<keyword evidence="10" id="KW-1185">Reference proteome</keyword>
<dbReference type="InterPro" id="IPR036188">
    <property type="entry name" value="FAD/NAD-bd_sf"/>
</dbReference>
<reference evidence="9" key="2">
    <citation type="submission" date="2023-06" db="EMBL/GenBank/DDBJ databases">
        <authorList>
            <person name="Kobayashi Y."/>
            <person name="Kayamori A."/>
            <person name="Aoki K."/>
            <person name="Shiwa Y."/>
            <person name="Fujita N."/>
            <person name="Sugita T."/>
            <person name="Iwasaki W."/>
            <person name="Tanaka N."/>
            <person name="Takashima M."/>
        </authorList>
    </citation>
    <scope>NUCLEOTIDE SEQUENCE</scope>
    <source>
        <strain evidence="9">HIS016</strain>
    </source>
</reference>
<comment type="caution">
    <text evidence="9">The sequence shown here is derived from an EMBL/GenBank/DDBJ whole genome shotgun (WGS) entry which is preliminary data.</text>
</comment>
<evidence type="ECO:0000256" key="7">
    <source>
        <dbReference type="SAM" id="MobiDB-lite"/>
    </source>
</evidence>
<evidence type="ECO:0000313" key="9">
    <source>
        <dbReference type="EMBL" id="GMK55022.1"/>
    </source>
</evidence>
<dbReference type="InterPro" id="IPR002937">
    <property type="entry name" value="Amino_oxidase"/>
</dbReference>
<evidence type="ECO:0000256" key="4">
    <source>
        <dbReference type="ARBA" id="ARBA00048448"/>
    </source>
</evidence>
<proteinExistence type="inferred from homology"/>
<dbReference type="EMBL" id="BTCM01000002">
    <property type="protein sequence ID" value="GMK55022.1"/>
    <property type="molecule type" value="Genomic_DNA"/>
</dbReference>
<comment type="catalytic activity">
    <reaction evidence="4">
        <text>a secondary aliphatic amine + O2 + H2O = a primary amine + an aldehyde + H2O2</text>
        <dbReference type="Rhea" id="RHEA:26414"/>
        <dbReference type="ChEBI" id="CHEBI:15377"/>
        <dbReference type="ChEBI" id="CHEBI:15379"/>
        <dbReference type="ChEBI" id="CHEBI:16240"/>
        <dbReference type="ChEBI" id="CHEBI:17478"/>
        <dbReference type="ChEBI" id="CHEBI:58855"/>
        <dbReference type="ChEBI" id="CHEBI:65296"/>
        <dbReference type="EC" id="1.4.3.4"/>
    </reaction>
</comment>
<feature type="binding site" evidence="5">
    <location>
        <position position="16"/>
    </location>
    <ligand>
        <name>FAD</name>
        <dbReference type="ChEBI" id="CHEBI:57692"/>
    </ligand>
</feature>
<gene>
    <name evidence="9" type="ORF">CspeluHIS016_0200780</name>
</gene>
<sequence length="471" mass="49783">MAPTNADAIVVGAGLSGLTAARTLQEAGKSVIVLEARDRVGGKVYTVQTKTGGAVELGASWINAHTQPAIAALAEEAGNAYFPQNTAGNALFFAPQRGICTETQDGQDIDDPLTPLHARMEELAQSVDLDDPERTRDAKDLDAHTVFTWYRAQGATADTIQLFLDPVLDLLVGASSHELNFLSHLVTVRLSGGWKAMVATDARGAQHQRTRNGNQALAVFLAAQLQPGSVRISTPATAITRGECVTVSTPSGDFTAHAIVMATNAVLLRHIRFEPPLAPAKQLAIERSWSGVYTKVVLVYARAWWAAAGRTGFALLPEGGVRATFESSDGVSSSADGTYGDGPAPRQHSLTAFVTGPRGAELAALSATERRAAVIEQVARAFGSEEAQSPLEVFEHQWSGDEWARGAPAAMLPPGQFLALAGAFALPEGNMFFAGTENARHHPGYMEGAVVAGKEAAQKVLLNWPSDVARC</sequence>
<feature type="domain" description="Amine oxidase" evidence="8">
    <location>
        <begin position="15"/>
        <end position="461"/>
    </location>
</feature>
<feature type="binding site" evidence="5">
    <location>
        <begin position="35"/>
        <end position="36"/>
    </location>
    <ligand>
        <name>FAD</name>
        <dbReference type="ChEBI" id="CHEBI:57692"/>
    </ligand>
</feature>
<evidence type="ECO:0000259" key="8">
    <source>
        <dbReference type="Pfam" id="PF01593"/>
    </source>
</evidence>
<keyword evidence="6" id="KW-0274">FAD</keyword>
<dbReference type="AlphaFoldDB" id="A0AAD3TQM3"/>
<evidence type="ECO:0000256" key="5">
    <source>
        <dbReference type="PIRSR" id="PIRSR601613-1"/>
    </source>
</evidence>
<dbReference type="PRINTS" id="PR00757">
    <property type="entry name" value="AMINEOXDASEF"/>
</dbReference>
<dbReference type="Proteomes" id="UP001222932">
    <property type="component" value="Unassembled WGS sequence"/>
</dbReference>
<comment type="similarity">
    <text evidence="2 6">Belongs to the flavin monoamine oxidase family.</text>
</comment>